<evidence type="ECO:0000256" key="3">
    <source>
        <dbReference type="ARBA" id="ARBA00023170"/>
    </source>
</evidence>
<dbReference type="OrthoDB" id="5771769at2759"/>
<feature type="compositionally biased region" description="Polar residues" evidence="4">
    <location>
        <begin position="26"/>
        <end position="48"/>
    </location>
</feature>
<proteinExistence type="predicted"/>
<dbReference type="SUPFAM" id="SSF48508">
    <property type="entry name" value="Nuclear receptor ligand-binding domain"/>
    <property type="match status" value="1"/>
</dbReference>
<comment type="caution">
    <text evidence="6">The sequence shown here is derived from an EMBL/GenBank/DDBJ whole genome shotgun (WGS) entry which is preliminary data.</text>
</comment>
<organism evidence="6 7">
    <name type="scientific">Toxocara canis</name>
    <name type="common">Canine roundworm</name>
    <dbReference type="NCBI Taxonomy" id="6265"/>
    <lineage>
        <taxon>Eukaryota</taxon>
        <taxon>Metazoa</taxon>
        <taxon>Ecdysozoa</taxon>
        <taxon>Nematoda</taxon>
        <taxon>Chromadorea</taxon>
        <taxon>Rhabditida</taxon>
        <taxon>Spirurina</taxon>
        <taxon>Ascaridomorpha</taxon>
        <taxon>Ascaridoidea</taxon>
        <taxon>Toxocaridae</taxon>
        <taxon>Toxocara</taxon>
    </lineage>
</organism>
<dbReference type="AlphaFoldDB" id="A0A0B2W615"/>
<dbReference type="Pfam" id="PF00104">
    <property type="entry name" value="Hormone_recep"/>
    <property type="match status" value="1"/>
</dbReference>
<keyword evidence="7" id="KW-1185">Reference proteome</keyword>
<keyword evidence="1" id="KW-0805">Transcription regulation</keyword>
<evidence type="ECO:0000256" key="4">
    <source>
        <dbReference type="SAM" id="MobiDB-lite"/>
    </source>
</evidence>
<evidence type="ECO:0000256" key="1">
    <source>
        <dbReference type="ARBA" id="ARBA00023015"/>
    </source>
</evidence>
<dbReference type="InterPro" id="IPR000536">
    <property type="entry name" value="Nucl_hrmn_rcpt_lig-bd"/>
</dbReference>
<gene>
    <name evidence="6" type="primary">NR2E3</name>
    <name evidence="6" type="ORF">Tcan_15509</name>
</gene>
<dbReference type="PANTHER" id="PTHR24083">
    <property type="entry name" value="NUCLEAR HORMONE RECEPTOR"/>
    <property type="match status" value="1"/>
</dbReference>
<dbReference type="EMBL" id="JPKZ01000105">
    <property type="protein sequence ID" value="KHN89007.1"/>
    <property type="molecule type" value="Genomic_DNA"/>
</dbReference>
<evidence type="ECO:0000256" key="2">
    <source>
        <dbReference type="ARBA" id="ARBA00023163"/>
    </source>
</evidence>
<dbReference type="InterPro" id="IPR050274">
    <property type="entry name" value="Nuclear_hormone_rcpt_NR2"/>
</dbReference>
<evidence type="ECO:0000313" key="6">
    <source>
        <dbReference type="EMBL" id="KHN89007.1"/>
    </source>
</evidence>
<dbReference type="Gene3D" id="1.10.565.10">
    <property type="entry name" value="Retinoid X Receptor"/>
    <property type="match status" value="1"/>
</dbReference>
<keyword evidence="2" id="KW-0804">Transcription</keyword>
<feature type="domain" description="NR LBD" evidence="5">
    <location>
        <begin position="39"/>
        <end position="246"/>
    </location>
</feature>
<dbReference type="InterPro" id="IPR035500">
    <property type="entry name" value="NHR-like_dom_sf"/>
</dbReference>
<accession>A0A0B2W615</accession>
<dbReference type="Proteomes" id="UP000031036">
    <property type="component" value="Unassembled WGS sequence"/>
</dbReference>
<dbReference type="SMART" id="SM00430">
    <property type="entry name" value="HOLI"/>
    <property type="match status" value="1"/>
</dbReference>
<keyword evidence="3 6" id="KW-0675">Receptor</keyword>
<sequence>MQVEGRQLEEAFSDYGGAITTAIGMSGQTPDSTSGTAKSTSPLVNSNGDVEMKEDENNELIERGISAESVHETAARLLFMAIKWAKNLPSFTLLCFRDQVILLEEGWCDLFLLSVFQWSLPMEKCPLLNSSLPLSANAVRYLQDLFMRIRNYNIDQGEFACLKALVLFRPETRGLKDFAHVEELQDQAQQMLARHAVASGPTRFGRLLLLLPLLRTVGSDKIEKVFFEATFGNMSIEKLICKMYKR</sequence>
<protein>
    <submittedName>
        <fullName evidence="6">Photoreceptor-specific nuclear receptor</fullName>
    </submittedName>
</protein>
<dbReference type="PRINTS" id="PR01282">
    <property type="entry name" value="COUPTNFACTOR"/>
</dbReference>
<feature type="region of interest" description="Disordered" evidence="4">
    <location>
        <begin position="23"/>
        <end position="51"/>
    </location>
</feature>
<name>A0A0B2W615_TOXCA</name>
<dbReference type="PROSITE" id="PS51843">
    <property type="entry name" value="NR_LBD"/>
    <property type="match status" value="1"/>
</dbReference>
<reference evidence="6 7" key="1">
    <citation type="submission" date="2014-11" db="EMBL/GenBank/DDBJ databases">
        <title>Genetic blueprint of the zoonotic pathogen Toxocara canis.</title>
        <authorList>
            <person name="Zhu X.-Q."/>
            <person name="Korhonen P.K."/>
            <person name="Cai H."/>
            <person name="Young N.D."/>
            <person name="Nejsum P."/>
            <person name="von Samson-Himmelstjerna G."/>
            <person name="Boag P.R."/>
            <person name="Tan P."/>
            <person name="Li Q."/>
            <person name="Min J."/>
            <person name="Yang Y."/>
            <person name="Wang X."/>
            <person name="Fang X."/>
            <person name="Hall R.S."/>
            <person name="Hofmann A."/>
            <person name="Sternberg P.W."/>
            <person name="Jex A.R."/>
            <person name="Gasser R.B."/>
        </authorList>
    </citation>
    <scope>NUCLEOTIDE SEQUENCE [LARGE SCALE GENOMIC DNA]</scope>
    <source>
        <strain evidence="6">PN_DK_2014</strain>
    </source>
</reference>
<dbReference type="STRING" id="6265.A0A0B2W615"/>
<evidence type="ECO:0000259" key="5">
    <source>
        <dbReference type="PROSITE" id="PS51843"/>
    </source>
</evidence>
<evidence type="ECO:0000313" key="7">
    <source>
        <dbReference type="Proteomes" id="UP000031036"/>
    </source>
</evidence>
<dbReference type="OMA" id="THEPENH"/>